<organism evidence="1 2">
    <name type="scientific">Suillus luteus UH-Slu-Lm8-n1</name>
    <dbReference type="NCBI Taxonomy" id="930992"/>
    <lineage>
        <taxon>Eukaryota</taxon>
        <taxon>Fungi</taxon>
        <taxon>Dikarya</taxon>
        <taxon>Basidiomycota</taxon>
        <taxon>Agaricomycotina</taxon>
        <taxon>Agaricomycetes</taxon>
        <taxon>Agaricomycetidae</taxon>
        <taxon>Boletales</taxon>
        <taxon>Suillineae</taxon>
        <taxon>Suillaceae</taxon>
        <taxon>Suillus</taxon>
    </lineage>
</organism>
<proteinExistence type="predicted"/>
<name>A0A0D0AAR5_9AGAM</name>
<dbReference type="AlphaFoldDB" id="A0A0D0AAR5"/>
<dbReference type="Proteomes" id="UP000054485">
    <property type="component" value="Unassembled WGS sequence"/>
</dbReference>
<protein>
    <submittedName>
        <fullName evidence="1">Uncharacterized protein</fullName>
    </submittedName>
</protein>
<dbReference type="InParanoid" id="A0A0D0AAR5"/>
<evidence type="ECO:0000313" key="2">
    <source>
        <dbReference type="Proteomes" id="UP000054485"/>
    </source>
</evidence>
<sequence length="90" mass="10647">MTASSHYQPFFPLLSWITRFKMLVILLSISIERPSWMAACPTIRLASICGRHHWIPQCFSKSRNKYREPKPVRQRHGTISKFEYMETDGF</sequence>
<dbReference type="EMBL" id="KN835369">
    <property type="protein sequence ID" value="KIK38881.1"/>
    <property type="molecule type" value="Genomic_DNA"/>
</dbReference>
<reference evidence="2" key="2">
    <citation type="submission" date="2015-01" db="EMBL/GenBank/DDBJ databases">
        <title>Evolutionary Origins and Diversification of the Mycorrhizal Mutualists.</title>
        <authorList>
            <consortium name="DOE Joint Genome Institute"/>
            <consortium name="Mycorrhizal Genomics Consortium"/>
            <person name="Kohler A."/>
            <person name="Kuo A."/>
            <person name="Nagy L.G."/>
            <person name="Floudas D."/>
            <person name="Copeland A."/>
            <person name="Barry K.W."/>
            <person name="Cichocki N."/>
            <person name="Veneault-Fourrey C."/>
            <person name="LaButti K."/>
            <person name="Lindquist E.A."/>
            <person name="Lipzen A."/>
            <person name="Lundell T."/>
            <person name="Morin E."/>
            <person name="Murat C."/>
            <person name="Riley R."/>
            <person name="Ohm R."/>
            <person name="Sun H."/>
            <person name="Tunlid A."/>
            <person name="Henrissat B."/>
            <person name="Grigoriev I.V."/>
            <person name="Hibbett D.S."/>
            <person name="Martin F."/>
        </authorList>
    </citation>
    <scope>NUCLEOTIDE SEQUENCE [LARGE SCALE GENOMIC DNA]</scope>
    <source>
        <strain evidence="2">UH-Slu-Lm8-n1</strain>
    </source>
</reference>
<keyword evidence="2" id="KW-1185">Reference proteome</keyword>
<evidence type="ECO:0000313" key="1">
    <source>
        <dbReference type="EMBL" id="KIK38881.1"/>
    </source>
</evidence>
<accession>A0A0D0AAR5</accession>
<dbReference type="HOGENOM" id="CLU_2442334_0_0_1"/>
<gene>
    <name evidence="1" type="ORF">CY34DRAFT_365813</name>
</gene>
<reference evidence="1 2" key="1">
    <citation type="submission" date="2014-04" db="EMBL/GenBank/DDBJ databases">
        <authorList>
            <consortium name="DOE Joint Genome Institute"/>
            <person name="Kuo A."/>
            <person name="Ruytinx J."/>
            <person name="Rineau F."/>
            <person name="Colpaert J."/>
            <person name="Kohler A."/>
            <person name="Nagy L.G."/>
            <person name="Floudas D."/>
            <person name="Copeland A."/>
            <person name="Barry K.W."/>
            <person name="Cichocki N."/>
            <person name="Veneault-Fourrey C."/>
            <person name="LaButti K."/>
            <person name="Lindquist E.A."/>
            <person name="Lipzen A."/>
            <person name="Lundell T."/>
            <person name="Morin E."/>
            <person name="Murat C."/>
            <person name="Sun H."/>
            <person name="Tunlid A."/>
            <person name="Henrissat B."/>
            <person name="Grigoriev I.V."/>
            <person name="Hibbett D.S."/>
            <person name="Martin F."/>
            <person name="Nordberg H.P."/>
            <person name="Cantor M.N."/>
            <person name="Hua S.X."/>
        </authorList>
    </citation>
    <scope>NUCLEOTIDE SEQUENCE [LARGE SCALE GENOMIC DNA]</scope>
    <source>
        <strain evidence="1 2">UH-Slu-Lm8-n1</strain>
    </source>
</reference>